<organism evidence="1 2">
    <name type="scientific">Cardiocondyla obscurior</name>
    <dbReference type="NCBI Taxonomy" id="286306"/>
    <lineage>
        <taxon>Eukaryota</taxon>
        <taxon>Metazoa</taxon>
        <taxon>Ecdysozoa</taxon>
        <taxon>Arthropoda</taxon>
        <taxon>Hexapoda</taxon>
        <taxon>Insecta</taxon>
        <taxon>Pterygota</taxon>
        <taxon>Neoptera</taxon>
        <taxon>Endopterygota</taxon>
        <taxon>Hymenoptera</taxon>
        <taxon>Apocrita</taxon>
        <taxon>Aculeata</taxon>
        <taxon>Formicoidea</taxon>
        <taxon>Formicidae</taxon>
        <taxon>Myrmicinae</taxon>
        <taxon>Cardiocondyla</taxon>
    </lineage>
</organism>
<gene>
    <name evidence="1" type="ORF">PUN28_012605</name>
</gene>
<proteinExistence type="predicted"/>
<keyword evidence="2" id="KW-1185">Reference proteome</keyword>
<dbReference type="Proteomes" id="UP001430953">
    <property type="component" value="Unassembled WGS sequence"/>
</dbReference>
<reference evidence="1 2" key="1">
    <citation type="submission" date="2023-03" db="EMBL/GenBank/DDBJ databases">
        <title>High recombination rates correlate with genetic variation in Cardiocondyla obscurior ants.</title>
        <authorList>
            <person name="Errbii M."/>
        </authorList>
    </citation>
    <scope>NUCLEOTIDE SEQUENCE [LARGE SCALE GENOMIC DNA]</scope>
    <source>
        <strain evidence="1">Alpha-2009</strain>
        <tissue evidence="1">Whole body</tissue>
    </source>
</reference>
<sequence>MPLDILLLSIWVTQRRQTLECRVRYRLIRRDECARRGQVHTRNIFPFGTRSALDGERPRNGATRLPRSFSDLVGGLFRAIRGAI</sequence>
<name>A0AAW2FG44_9HYME</name>
<evidence type="ECO:0000313" key="1">
    <source>
        <dbReference type="EMBL" id="KAL0113549.1"/>
    </source>
</evidence>
<dbReference type="EMBL" id="JADYXP020000012">
    <property type="protein sequence ID" value="KAL0113549.1"/>
    <property type="molecule type" value="Genomic_DNA"/>
</dbReference>
<evidence type="ECO:0000313" key="2">
    <source>
        <dbReference type="Proteomes" id="UP001430953"/>
    </source>
</evidence>
<protein>
    <submittedName>
        <fullName evidence="1">Uncharacterized protein</fullName>
    </submittedName>
</protein>
<comment type="caution">
    <text evidence="1">The sequence shown here is derived from an EMBL/GenBank/DDBJ whole genome shotgun (WGS) entry which is preliminary data.</text>
</comment>
<dbReference type="AlphaFoldDB" id="A0AAW2FG44"/>
<accession>A0AAW2FG44</accession>